<dbReference type="AlphaFoldDB" id="A0A199NRT3"/>
<evidence type="ECO:0000259" key="5">
    <source>
        <dbReference type="Pfam" id="PF00561"/>
    </source>
</evidence>
<evidence type="ECO:0000313" key="8">
    <source>
        <dbReference type="Proteomes" id="UP000053171"/>
    </source>
</evidence>
<keyword evidence="2" id="KW-0436">Ligase</keyword>
<keyword evidence="6" id="KW-0378">Hydrolase</keyword>
<dbReference type="InterPro" id="IPR000073">
    <property type="entry name" value="AB_hydrolase_1"/>
</dbReference>
<evidence type="ECO:0000256" key="1">
    <source>
        <dbReference type="ARBA" id="ARBA00006432"/>
    </source>
</evidence>
<dbReference type="Gene3D" id="3.40.50.12780">
    <property type="entry name" value="N-terminal domain of ligase-like"/>
    <property type="match status" value="1"/>
</dbReference>
<dbReference type="PANTHER" id="PTHR43201">
    <property type="entry name" value="ACYL-COA SYNTHETASE"/>
    <property type="match status" value="1"/>
</dbReference>
<dbReference type="InterPro" id="IPR042099">
    <property type="entry name" value="ANL_N_sf"/>
</dbReference>
<reference evidence="6" key="1">
    <citation type="submission" date="2016-04" db="EMBL/GenBank/DDBJ databases">
        <authorList>
            <person name="Evans L.H."/>
            <person name="Alamgir A."/>
            <person name="Owens N."/>
            <person name="Weber N.D."/>
            <person name="Virtaneva K."/>
            <person name="Barbian K."/>
            <person name="Babar A."/>
            <person name="Rosenke K."/>
        </authorList>
    </citation>
    <scope>NUCLEOTIDE SEQUENCE [LARGE SCALE GENOMIC DNA]</scope>
    <source>
        <strain evidence="6">RUTW2-3</strain>
    </source>
</reference>
<dbReference type="GO" id="GO:0016787">
    <property type="term" value="F:hydrolase activity"/>
    <property type="evidence" value="ECO:0007669"/>
    <property type="project" value="UniProtKB-KW"/>
</dbReference>
<evidence type="ECO:0000259" key="4">
    <source>
        <dbReference type="Pfam" id="PF00501"/>
    </source>
</evidence>
<name>A0A199NRT3_9MICC</name>
<organism evidence="6 8">
    <name type="scientific">Rothia kristinae</name>
    <dbReference type="NCBI Taxonomy" id="37923"/>
    <lineage>
        <taxon>Bacteria</taxon>
        <taxon>Bacillati</taxon>
        <taxon>Actinomycetota</taxon>
        <taxon>Actinomycetes</taxon>
        <taxon>Micrococcales</taxon>
        <taxon>Micrococcaceae</taxon>
        <taxon>Rothia</taxon>
    </lineage>
</organism>
<evidence type="ECO:0000256" key="3">
    <source>
        <dbReference type="SAM" id="MobiDB-lite"/>
    </source>
</evidence>
<feature type="domain" description="AB hydrolase-1" evidence="5">
    <location>
        <begin position="68"/>
        <end position="315"/>
    </location>
</feature>
<reference evidence="7 9" key="4">
    <citation type="submission" date="2020-12" db="EMBL/GenBank/DDBJ databases">
        <title>FDA dAtabase for Regulatory Grade micrObial Sequences (FDA-ARGOS): Supporting development and validation of Infectious Disease Dx tests.</title>
        <authorList>
            <person name="Sproer C."/>
            <person name="Gronow S."/>
            <person name="Severitt S."/>
            <person name="Schroder I."/>
            <person name="Tallon L."/>
            <person name="Sadzewicz L."/>
            <person name="Zhao X."/>
            <person name="Boylan J."/>
            <person name="Ott S."/>
            <person name="Bowen H."/>
            <person name="Vavikolanu K."/>
            <person name="Mehta A."/>
            <person name="Aluvathingal J."/>
            <person name="Nadendla S."/>
            <person name="Lowell S."/>
            <person name="Myers T."/>
            <person name="Yan Y."/>
            <person name="Sichtig H."/>
        </authorList>
    </citation>
    <scope>NUCLEOTIDE SEQUENCE [LARGE SCALE GENOMIC DNA]</scope>
    <source>
        <strain evidence="7 9">FDAARGOS_864</strain>
    </source>
</reference>
<dbReference type="GO" id="GO:0006631">
    <property type="term" value="P:fatty acid metabolic process"/>
    <property type="evidence" value="ECO:0007669"/>
    <property type="project" value="TreeGrafter"/>
</dbReference>
<dbReference type="Proteomes" id="UP000594975">
    <property type="component" value="Chromosome"/>
</dbReference>
<dbReference type="InterPro" id="IPR000873">
    <property type="entry name" value="AMP-dep_synth/lig_dom"/>
</dbReference>
<evidence type="ECO:0000256" key="2">
    <source>
        <dbReference type="ARBA" id="ARBA00022598"/>
    </source>
</evidence>
<dbReference type="EMBL" id="LJBJ02000016">
    <property type="protein sequence ID" value="OAX51530.1"/>
    <property type="molecule type" value="Genomic_DNA"/>
</dbReference>
<reference evidence="8" key="2">
    <citation type="submission" date="2016-04" db="EMBL/GenBank/DDBJ databases">
        <authorList>
            <person name="Waterworth S."/>
            <person name="Matcher G."/>
        </authorList>
    </citation>
    <scope>NUCLEOTIDE SEQUENCE [LARGE SCALE GENOMIC DNA]</scope>
    <source>
        <strain evidence="8">RuSp02-3</strain>
    </source>
</reference>
<dbReference type="InterPro" id="IPR029058">
    <property type="entry name" value="AB_hydrolase_fold"/>
</dbReference>
<protein>
    <submittedName>
        <fullName evidence="6 7">Hydrolase</fullName>
    </submittedName>
</protein>
<dbReference type="STRING" id="37923.BK826_06755"/>
<dbReference type="SUPFAM" id="SSF53474">
    <property type="entry name" value="alpha/beta-Hydrolases"/>
    <property type="match status" value="1"/>
</dbReference>
<accession>A0A199NRT3</accession>
<keyword evidence="8" id="KW-1185">Reference proteome</keyword>
<dbReference type="Pfam" id="PF00561">
    <property type="entry name" value="Abhydrolase_1"/>
    <property type="match status" value="1"/>
</dbReference>
<dbReference type="Pfam" id="PF00501">
    <property type="entry name" value="AMP-binding"/>
    <property type="match status" value="1"/>
</dbReference>
<evidence type="ECO:0000313" key="6">
    <source>
        <dbReference type="EMBL" id="OAX51530.1"/>
    </source>
</evidence>
<dbReference type="GO" id="GO:0031956">
    <property type="term" value="F:medium-chain fatty acid-CoA ligase activity"/>
    <property type="evidence" value="ECO:0007669"/>
    <property type="project" value="TreeGrafter"/>
</dbReference>
<dbReference type="Proteomes" id="UP000053171">
    <property type="component" value="Unassembled WGS sequence"/>
</dbReference>
<feature type="domain" description="AMP-dependent synthetase/ligase" evidence="4">
    <location>
        <begin position="365"/>
        <end position="759"/>
    </location>
</feature>
<dbReference type="EMBL" id="CP065738">
    <property type="protein sequence ID" value="QPT53597.1"/>
    <property type="molecule type" value="Genomic_DNA"/>
</dbReference>
<dbReference type="PANTHER" id="PTHR43201:SF5">
    <property type="entry name" value="MEDIUM-CHAIN ACYL-COA LIGASE ACSF2, MITOCHONDRIAL"/>
    <property type="match status" value="1"/>
</dbReference>
<dbReference type="GeneID" id="61263769"/>
<evidence type="ECO:0000313" key="7">
    <source>
        <dbReference type="EMBL" id="QPT53597.1"/>
    </source>
</evidence>
<dbReference type="SUPFAM" id="SSF56801">
    <property type="entry name" value="Acetyl-CoA synthetase-like"/>
    <property type="match status" value="1"/>
</dbReference>
<dbReference type="RefSeq" id="WP_061224983.1">
    <property type="nucleotide sequence ID" value="NZ_CP065738.1"/>
</dbReference>
<sequence>MSTQTPARRTAPQPGPVPLKPWPGVRRADSRTLRVVSSAAVDAGTERTWHYLDNAAELAERGLTPVGTLLCVHGNPTWSYLWRRLVRAGADFAQPWRVVAVDQLEMGFSERTGLARTLADRVADLGDFTAALGLDEQAGEHGVVTVAHDWGGLISQGWGAAHPGLHAGRILTNTALSQPADAAVPGALRLALHPAVHGWGTRSTTAFLDVTLALHRGDWDPAVKAAYRAPYDDAEKRDGIRGFVADIPADPGHRSHAAMRGIAEAVAGDELPGLILWGPHDPVFQQRYFDDLLRRMPQAQVHRFEKAGHLVAEDEDIVPLVRTWLAETYGEAEPVIARHRRVRAEREARSPLAADFRPMTAELEARREDDAPAVVDMGRVRRRAGSGRHGAAPVKRRLSWRELNAEVDRTAAVLRGLGVRRGARVSLMVPPGARLTVLIYACLRVGAVIVVADTGLGLKGLTRALRGASPEFLIGIPQALAAARAAGWPGRRILAGSADPVSTRAFGLIGATDDAAPAAPAGTPWDAPRPEDEAAILYTSGSTGPAKGVSYTQRQLSAMRDAIQRTYRLQPGSGLVAGFAPFALLGPALGATSVTPDMDVTRPKTLSARALAQAAQAIEATIVFASPAALMNVVATAEDLAPAEAEALGRVRLLLSAGAPLTLPLLRRVSALVPRAQVHTPYGMTEALPVADISLTQIEQAERDAASGMRGAGGGVCVGVPVHGAELALGLLDEEGNPSREPSHAERRTGEILVSARHMKDHYDRLWWTERDSAAIPGWHRTGDIGHFDAAGRLWVEGRLAHLLRTPDAVVTPVAAEAAAETLPAVRRAALVGVGPAGTQAPVVVVEPEQRRGVHPGPAPLELADAVRAVVRGRTGVVPVAVLQVPEQPTDIRHNSKIDRPRLAAWAESTLSGGKVAKP</sequence>
<proteinExistence type="inferred from homology"/>
<dbReference type="PROSITE" id="PS00455">
    <property type="entry name" value="AMP_BINDING"/>
    <property type="match status" value="1"/>
</dbReference>
<gene>
    <name evidence="6" type="ORF">AN277_0208015</name>
    <name evidence="7" type="ORF">I6G21_10205</name>
</gene>
<dbReference type="InterPro" id="IPR020845">
    <property type="entry name" value="AMP-binding_CS"/>
</dbReference>
<dbReference type="KEGG" id="rkr:I6G21_10205"/>
<comment type="similarity">
    <text evidence="1">Belongs to the ATP-dependent AMP-binding enzyme family.</text>
</comment>
<feature type="region of interest" description="Disordered" evidence="3">
    <location>
        <begin position="1"/>
        <end position="25"/>
    </location>
</feature>
<dbReference type="Gene3D" id="3.40.50.1820">
    <property type="entry name" value="alpha/beta hydrolase"/>
    <property type="match status" value="1"/>
</dbReference>
<reference evidence="6 8" key="3">
    <citation type="submission" date="2016-06" db="EMBL/GenBank/DDBJ databases">
        <title>Identification of putative biosynthetic pathways for the production of bioactive secondary metabolites by the marine actinomycete Kocuria kristinae RUTW2-3.</title>
        <authorList>
            <person name="Waterworth S.C."/>
            <person name="Walmsley T.A."/>
            <person name="Matongo T."/>
            <person name="Davies-Coleman M.T."/>
            <person name="Dorrington R.A."/>
        </authorList>
    </citation>
    <scope>NUCLEOTIDE SEQUENCE [LARGE SCALE GENOMIC DNA]</scope>
    <source>
        <strain evidence="8">RuSp02-3</strain>
        <strain evidence="6">RUTW2-3</strain>
    </source>
</reference>
<evidence type="ECO:0000313" key="9">
    <source>
        <dbReference type="Proteomes" id="UP000594975"/>
    </source>
</evidence>